<dbReference type="GO" id="GO:0044781">
    <property type="term" value="P:bacterial-type flagellum organization"/>
    <property type="evidence" value="ECO:0007669"/>
    <property type="project" value="UniProtKB-KW"/>
</dbReference>
<evidence type="ECO:0000256" key="2">
    <source>
        <dbReference type="ARBA" id="ARBA00022795"/>
    </source>
</evidence>
<proteinExistence type="inferred from homology"/>
<dbReference type="Pfam" id="PF03963">
    <property type="entry name" value="FlgD"/>
    <property type="match status" value="1"/>
</dbReference>
<dbReference type="RefSeq" id="WP_089404487.1">
    <property type="nucleotide sequence ID" value="NZ_FZOH01000005.1"/>
</dbReference>
<dbReference type="InterPro" id="IPR005648">
    <property type="entry name" value="FlgD"/>
</dbReference>
<feature type="compositionally biased region" description="Polar residues" evidence="3">
    <location>
        <begin position="10"/>
        <end position="23"/>
    </location>
</feature>
<dbReference type="EMBL" id="FZOH01000005">
    <property type="protein sequence ID" value="SNS49631.1"/>
    <property type="molecule type" value="Genomic_DNA"/>
</dbReference>
<name>A0A239EYU1_9ACTN</name>
<reference evidence="5" key="1">
    <citation type="submission" date="2017-06" db="EMBL/GenBank/DDBJ databases">
        <authorList>
            <person name="Varghese N."/>
            <person name="Submissions S."/>
        </authorList>
    </citation>
    <scope>NUCLEOTIDE SEQUENCE [LARGE SCALE GENOMIC DNA]</scope>
    <source>
        <strain evidence="5">DSM 45423</strain>
    </source>
</reference>
<keyword evidence="4" id="KW-0969">Cilium</keyword>
<keyword evidence="2" id="KW-1005">Bacterial flagellum biogenesis</keyword>
<dbReference type="Proteomes" id="UP000198386">
    <property type="component" value="Unassembled WGS sequence"/>
</dbReference>
<evidence type="ECO:0000256" key="3">
    <source>
        <dbReference type="SAM" id="MobiDB-lite"/>
    </source>
</evidence>
<keyword evidence="5" id="KW-1185">Reference proteome</keyword>
<sequence length="145" mass="14954">MTGPVGGVGSTSAPVAQTATSSVDRADQMGKDTFLQLLVAQMKYQDPGNPTSTTEFMSQTATFTQVEKLEEIASQNAALLSLQRSLSAGALVGHAVSWTVEDGTTQTGTVSSVRFGDDEPLAVVGGQEVPLGRLTEISLPAQPGA</sequence>
<accession>A0A239EYU1</accession>
<keyword evidence="4" id="KW-0966">Cell projection</keyword>
<dbReference type="AlphaFoldDB" id="A0A239EYU1"/>
<evidence type="ECO:0000256" key="1">
    <source>
        <dbReference type="ARBA" id="ARBA00010577"/>
    </source>
</evidence>
<evidence type="ECO:0000313" key="4">
    <source>
        <dbReference type="EMBL" id="SNS49631.1"/>
    </source>
</evidence>
<organism evidence="4 5">
    <name type="scientific">Geodermatophilus saharensis</name>
    <dbReference type="NCBI Taxonomy" id="1137994"/>
    <lineage>
        <taxon>Bacteria</taxon>
        <taxon>Bacillati</taxon>
        <taxon>Actinomycetota</taxon>
        <taxon>Actinomycetes</taxon>
        <taxon>Geodermatophilales</taxon>
        <taxon>Geodermatophilaceae</taxon>
        <taxon>Geodermatophilus</taxon>
    </lineage>
</organism>
<protein>
    <submittedName>
        <fullName evidence="4">Flagellar basal-body rod modification protein FlgD</fullName>
    </submittedName>
</protein>
<gene>
    <name evidence="4" type="ORF">SAMN04488107_2746</name>
</gene>
<dbReference type="OrthoDB" id="9785233at2"/>
<evidence type="ECO:0000313" key="5">
    <source>
        <dbReference type="Proteomes" id="UP000198386"/>
    </source>
</evidence>
<feature type="region of interest" description="Disordered" evidence="3">
    <location>
        <begin position="1"/>
        <end position="24"/>
    </location>
</feature>
<comment type="similarity">
    <text evidence="1">Belongs to the FlgD family.</text>
</comment>
<keyword evidence="4" id="KW-0282">Flagellum</keyword>